<sequence>MKSTANRSDSIAFLLGFIAAAVPGSWYLLSLSYGENGAKVALVVAAEFAAGFIAQFVHRKIRERRT</sequence>
<comment type="caution">
    <text evidence="2">The sequence shown here is derived from an EMBL/GenBank/DDBJ whole genome shotgun (WGS) entry which is preliminary data.</text>
</comment>
<feature type="transmembrane region" description="Helical" evidence="1">
    <location>
        <begin position="40"/>
        <end position="57"/>
    </location>
</feature>
<evidence type="ECO:0000256" key="1">
    <source>
        <dbReference type="SAM" id="Phobius"/>
    </source>
</evidence>
<evidence type="ECO:0000313" key="3">
    <source>
        <dbReference type="Proteomes" id="UP000183046"/>
    </source>
</evidence>
<dbReference type="Proteomes" id="UP000183046">
    <property type="component" value="Unassembled WGS sequence"/>
</dbReference>
<dbReference type="EMBL" id="FMWB01000027">
    <property type="protein sequence ID" value="SCZ48566.1"/>
    <property type="molecule type" value="Genomic_DNA"/>
</dbReference>
<protein>
    <submittedName>
        <fullName evidence="2">Uncharacterized protein</fullName>
    </submittedName>
</protein>
<keyword evidence="1" id="KW-1133">Transmembrane helix</keyword>
<dbReference type="AlphaFoldDB" id="A0A1G5PGE7"/>
<organism evidence="2 3">
    <name type="scientific">Pseudomonas oryzihabitans</name>
    <dbReference type="NCBI Taxonomy" id="47885"/>
    <lineage>
        <taxon>Bacteria</taxon>
        <taxon>Pseudomonadati</taxon>
        <taxon>Pseudomonadota</taxon>
        <taxon>Gammaproteobacteria</taxon>
        <taxon>Pseudomonadales</taxon>
        <taxon>Pseudomonadaceae</taxon>
        <taxon>Pseudomonas</taxon>
    </lineage>
</organism>
<reference evidence="3" key="1">
    <citation type="submission" date="2016-10" db="EMBL/GenBank/DDBJ databases">
        <authorList>
            <person name="de Groot N.N."/>
        </authorList>
    </citation>
    <scope>NUCLEOTIDE SEQUENCE [LARGE SCALE GENOMIC DNA]</scope>
    <source>
        <strain evidence="3">DSM 15758</strain>
    </source>
</reference>
<keyword evidence="1" id="KW-0472">Membrane</keyword>
<gene>
    <name evidence="2" type="ORF">SAMN05216279_12736</name>
</gene>
<keyword evidence="1" id="KW-0812">Transmembrane</keyword>
<evidence type="ECO:0000313" key="2">
    <source>
        <dbReference type="EMBL" id="SCZ48566.1"/>
    </source>
</evidence>
<name>A0A1G5PGE7_9PSED</name>
<proteinExistence type="predicted"/>
<accession>A0A1G5PGE7</accession>